<reference evidence="3" key="1">
    <citation type="submission" date="2019-01" db="EMBL/GenBank/DDBJ databases">
        <title>Draft genome sequences of three monokaryotic isolates of the white-rot basidiomycete fungus Dichomitus squalens.</title>
        <authorList>
            <consortium name="DOE Joint Genome Institute"/>
            <person name="Lopez S.C."/>
            <person name="Andreopoulos B."/>
            <person name="Pangilinan J."/>
            <person name="Lipzen A."/>
            <person name="Riley R."/>
            <person name="Ahrendt S."/>
            <person name="Ng V."/>
            <person name="Barry K."/>
            <person name="Daum C."/>
            <person name="Grigoriev I.V."/>
            <person name="Hilden K.S."/>
            <person name="Makela M.R."/>
            <person name="de Vries R.P."/>
        </authorList>
    </citation>
    <scope>NUCLEOTIDE SEQUENCE [LARGE SCALE GENOMIC DNA]</scope>
    <source>
        <strain evidence="3">OM18370.1</strain>
    </source>
</reference>
<evidence type="ECO:0000256" key="1">
    <source>
        <dbReference type="SAM" id="MobiDB-lite"/>
    </source>
</evidence>
<feature type="region of interest" description="Disordered" evidence="1">
    <location>
        <begin position="95"/>
        <end position="142"/>
    </location>
</feature>
<keyword evidence="2" id="KW-1133">Transmembrane helix</keyword>
<evidence type="ECO:0008006" key="4">
    <source>
        <dbReference type="Google" id="ProtNLM"/>
    </source>
</evidence>
<accession>A0A4Q9M9Q1</accession>
<gene>
    <name evidence="3" type="ORF">BD311DRAFT_770408</name>
</gene>
<organism evidence="3">
    <name type="scientific">Dichomitus squalens</name>
    <dbReference type="NCBI Taxonomy" id="114155"/>
    <lineage>
        <taxon>Eukaryota</taxon>
        <taxon>Fungi</taxon>
        <taxon>Dikarya</taxon>
        <taxon>Basidiomycota</taxon>
        <taxon>Agaricomycotina</taxon>
        <taxon>Agaricomycetes</taxon>
        <taxon>Polyporales</taxon>
        <taxon>Polyporaceae</taxon>
        <taxon>Dichomitus</taxon>
    </lineage>
</organism>
<dbReference type="EMBL" id="ML143542">
    <property type="protein sequence ID" value="TBU22431.1"/>
    <property type="molecule type" value="Genomic_DNA"/>
</dbReference>
<sequence length="211" mass="22608">MSSRGKLLDWLKPLRSEAIARLRTNSVGLAGLAILSHLLPVPSPWRAFDTVWARNVGSGPYYYICAAELLVFGVFALNILQAAYALNYPRAPLPPPPSPAKPPKNTPLSPPTRQWRLQGLTPSPSSHRQKAFSSYAPSPVSTPSRTINYTIPGSAMSPPDASFLSSISSVPPSPSSPLAAYRGRHSASVGRAFDGSLLSRLAKDDSDDDDS</sequence>
<keyword evidence="2" id="KW-0812">Transmembrane</keyword>
<name>A0A4Q9M9Q1_9APHY</name>
<dbReference type="OrthoDB" id="3248709at2759"/>
<protein>
    <recommendedName>
        <fullName evidence="4">Nuclear pore complex component-domain-containing protein</fullName>
    </recommendedName>
</protein>
<feature type="compositionally biased region" description="Pro residues" evidence="1">
    <location>
        <begin position="95"/>
        <end position="110"/>
    </location>
</feature>
<feature type="transmembrane region" description="Helical" evidence="2">
    <location>
        <begin position="20"/>
        <end position="41"/>
    </location>
</feature>
<proteinExistence type="predicted"/>
<evidence type="ECO:0000256" key="2">
    <source>
        <dbReference type="SAM" id="Phobius"/>
    </source>
</evidence>
<dbReference type="Proteomes" id="UP000292957">
    <property type="component" value="Unassembled WGS sequence"/>
</dbReference>
<dbReference type="AlphaFoldDB" id="A0A4Q9M9Q1"/>
<keyword evidence="2" id="KW-0472">Membrane</keyword>
<feature type="region of interest" description="Disordered" evidence="1">
    <location>
        <begin position="162"/>
        <end position="181"/>
    </location>
</feature>
<feature type="transmembrane region" description="Helical" evidence="2">
    <location>
        <begin position="61"/>
        <end position="80"/>
    </location>
</feature>
<feature type="compositionally biased region" description="Polar residues" evidence="1">
    <location>
        <begin position="120"/>
        <end position="142"/>
    </location>
</feature>
<evidence type="ECO:0000313" key="3">
    <source>
        <dbReference type="EMBL" id="TBU22431.1"/>
    </source>
</evidence>